<dbReference type="InterPro" id="IPR036163">
    <property type="entry name" value="HMA_dom_sf"/>
</dbReference>
<evidence type="ECO:0000256" key="9">
    <source>
        <dbReference type="ARBA" id="ARBA00023186"/>
    </source>
</evidence>
<accession>A0A7H9B1D8</accession>
<name>A0A7H9B1D8_ZYGMR</name>
<comment type="subcellular location">
    <subcellularLocation>
        <location evidence="2">Cytoplasm</location>
    </subcellularLocation>
</comment>
<evidence type="ECO:0000313" key="12">
    <source>
        <dbReference type="Proteomes" id="UP000509704"/>
    </source>
</evidence>
<dbReference type="GO" id="GO:0005737">
    <property type="term" value="C:cytoplasm"/>
    <property type="evidence" value="ECO:0007669"/>
    <property type="project" value="UniProtKB-SubCell"/>
</dbReference>
<evidence type="ECO:0000256" key="1">
    <source>
        <dbReference type="ARBA" id="ARBA00001973"/>
    </source>
</evidence>
<proteinExistence type="inferred from homology"/>
<dbReference type="GO" id="GO:0006801">
    <property type="term" value="P:superoxide metabolic process"/>
    <property type="evidence" value="ECO:0007669"/>
    <property type="project" value="InterPro"/>
</dbReference>
<evidence type="ECO:0000256" key="2">
    <source>
        <dbReference type="ARBA" id="ARBA00004496"/>
    </source>
</evidence>
<evidence type="ECO:0000256" key="5">
    <source>
        <dbReference type="ARBA" id="ARBA00022490"/>
    </source>
</evidence>
<evidence type="ECO:0000313" key="11">
    <source>
        <dbReference type="EMBL" id="QLG72204.1"/>
    </source>
</evidence>
<keyword evidence="8" id="KW-1015">Disulfide bond</keyword>
<evidence type="ECO:0000256" key="4">
    <source>
        <dbReference type="ARBA" id="ARBA00016103"/>
    </source>
</evidence>
<keyword evidence="7" id="KW-0186">Copper</keyword>
<dbReference type="RefSeq" id="XP_037143932.1">
    <property type="nucleotide sequence ID" value="XM_037288037.1"/>
</dbReference>
<dbReference type="Gene3D" id="2.60.40.200">
    <property type="entry name" value="Superoxide dismutase, copper/zinc binding domain"/>
    <property type="match status" value="1"/>
</dbReference>
<keyword evidence="6" id="KW-0479">Metal-binding</keyword>
<dbReference type="SUPFAM" id="SSF49329">
    <property type="entry name" value="Cu,Zn superoxide dismutase-like"/>
    <property type="match status" value="1"/>
</dbReference>
<gene>
    <name evidence="11" type="ORF">HG535_0C05580</name>
</gene>
<keyword evidence="9" id="KW-0143">Chaperone</keyword>
<evidence type="ECO:0000256" key="7">
    <source>
        <dbReference type="ARBA" id="ARBA00023008"/>
    </source>
</evidence>
<comment type="similarity">
    <text evidence="3">Belongs to the CCS1 family.</text>
</comment>
<dbReference type="CDD" id="cd00371">
    <property type="entry name" value="HMA"/>
    <property type="match status" value="1"/>
</dbReference>
<dbReference type="Proteomes" id="UP000509704">
    <property type="component" value="Chromosome 3"/>
</dbReference>
<protein>
    <recommendedName>
        <fullName evidence="4">Superoxide dismutase 1 copper chaperone</fullName>
    </recommendedName>
</protein>
<dbReference type="GO" id="GO:0005507">
    <property type="term" value="F:copper ion binding"/>
    <property type="evidence" value="ECO:0007669"/>
    <property type="project" value="InterPro"/>
</dbReference>
<dbReference type="InterPro" id="IPR006121">
    <property type="entry name" value="HMA_dom"/>
</dbReference>
<sequence>MTNEESLNNFEATYATPMHCDGCTKEISKCLSGVNGIKELKFDVEKQILSVNGTVAPSSIINALQTCGRDAIIRGAGKPNSSAVSILETHEKIDLNKDTPVRGLARIVEVSENCTFFDITLNGVEKAGKYWASIHETGDVSGGPSTTGDVWYKFEEPIECNSKSDIDDRLYSGKAFLKAPLNVWQLIARSFVVTANKDHEIQGSKDSICGVIARSAGIWENDKQVCACSGKTIWQERKEALQRNIK</sequence>
<keyword evidence="12" id="KW-1185">Reference proteome</keyword>
<dbReference type="PROSITE" id="PS50846">
    <property type="entry name" value="HMA_2"/>
    <property type="match status" value="1"/>
</dbReference>
<dbReference type="GeneID" id="59235902"/>
<dbReference type="InterPro" id="IPR036423">
    <property type="entry name" value="SOD-like_Cu/Zn_dom_sf"/>
</dbReference>
<evidence type="ECO:0000256" key="6">
    <source>
        <dbReference type="ARBA" id="ARBA00022723"/>
    </source>
</evidence>
<comment type="cofactor">
    <cofactor evidence="1">
        <name>Cu(2+)</name>
        <dbReference type="ChEBI" id="CHEBI:29036"/>
    </cofactor>
</comment>
<dbReference type="SUPFAM" id="SSF55008">
    <property type="entry name" value="HMA, heavy metal-associated domain"/>
    <property type="match status" value="1"/>
</dbReference>
<dbReference type="FunFam" id="3.30.70.100:FF:000038">
    <property type="entry name" value="Superoxide dismutase 1 copper chaperone"/>
    <property type="match status" value="1"/>
</dbReference>
<keyword evidence="5" id="KW-0963">Cytoplasm</keyword>
<evidence type="ECO:0000256" key="3">
    <source>
        <dbReference type="ARBA" id="ARBA00010636"/>
    </source>
</evidence>
<dbReference type="AlphaFoldDB" id="A0A7H9B1D8"/>
<evidence type="ECO:0000256" key="8">
    <source>
        <dbReference type="ARBA" id="ARBA00023157"/>
    </source>
</evidence>
<organism evidence="11 12">
    <name type="scientific">Zygotorulaspora mrakii</name>
    <name type="common">Zygosaccharomyces mrakii</name>
    <dbReference type="NCBI Taxonomy" id="42260"/>
    <lineage>
        <taxon>Eukaryota</taxon>
        <taxon>Fungi</taxon>
        <taxon>Dikarya</taxon>
        <taxon>Ascomycota</taxon>
        <taxon>Saccharomycotina</taxon>
        <taxon>Saccharomycetes</taxon>
        <taxon>Saccharomycetales</taxon>
        <taxon>Saccharomycetaceae</taxon>
        <taxon>Zygotorulaspora</taxon>
    </lineage>
</organism>
<dbReference type="KEGG" id="zmk:HG535_0C05580"/>
<dbReference type="InterPro" id="IPR024134">
    <property type="entry name" value="SOD_Cu/Zn_/chaperone"/>
</dbReference>
<evidence type="ECO:0000259" key="10">
    <source>
        <dbReference type="PROSITE" id="PS50846"/>
    </source>
</evidence>
<dbReference type="Gene3D" id="3.30.70.100">
    <property type="match status" value="1"/>
</dbReference>
<feature type="domain" description="HMA" evidence="10">
    <location>
        <begin position="9"/>
        <end position="72"/>
    </location>
</feature>
<reference evidence="11 12" key="1">
    <citation type="submission" date="2020-07" db="EMBL/GenBank/DDBJ databases">
        <title>The yeast mating-type switching endonuclease HO is a domesticated member of an unorthodox homing genetic element family.</title>
        <authorList>
            <person name="Coughlan A.Y."/>
            <person name="Lombardi L."/>
            <person name="Braun-Galleani S."/>
            <person name="Martos A.R."/>
            <person name="Galeote V."/>
            <person name="Bigey F."/>
            <person name="Dequin S."/>
            <person name="Byrne K.P."/>
            <person name="Wolfe K.H."/>
        </authorList>
    </citation>
    <scope>NUCLEOTIDE SEQUENCE [LARGE SCALE GENOMIC DNA]</scope>
    <source>
        <strain evidence="11 12">NRRL Y-6702</strain>
    </source>
</reference>
<dbReference type="EMBL" id="CP058606">
    <property type="protein sequence ID" value="QLG72204.1"/>
    <property type="molecule type" value="Genomic_DNA"/>
</dbReference>
<dbReference type="OrthoDB" id="666972at2759"/>
<dbReference type="Pfam" id="PF00403">
    <property type="entry name" value="HMA"/>
    <property type="match status" value="1"/>
</dbReference>
<dbReference type="PANTHER" id="PTHR10003">
    <property type="entry name" value="SUPEROXIDE DISMUTASE CU-ZN -RELATED"/>
    <property type="match status" value="1"/>
</dbReference>